<keyword evidence="1" id="KW-0732">Signal</keyword>
<reference evidence="2 3" key="1">
    <citation type="submission" date="2018-03" db="EMBL/GenBank/DDBJ databases">
        <title>Comparative genomics illustrates the genes involved in a hyperalkaliphilic mechanisms of Serpentinomonas isolated from highly-alkaline calcium-rich serpentinized springs.</title>
        <authorList>
            <person name="Suzuki S."/>
            <person name="Ishii S."/>
            <person name="Walworth N."/>
            <person name="Bird L."/>
            <person name="Kuenen J.G."/>
            <person name="Nealson K.H."/>
        </authorList>
    </citation>
    <scope>NUCLEOTIDE SEQUENCE [LARGE SCALE GENOMIC DNA]</scope>
    <source>
        <strain evidence="2 3">83</strain>
    </source>
</reference>
<proteinExistence type="predicted"/>
<comment type="caution">
    <text evidence="2">The sequence shown here is derived from an EMBL/GenBank/DDBJ whole genome shotgun (WGS) entry which is preliminary data.</text>
</comment>
<organism evidence="2 3">
    <name type="scientific">Malikia spinosa</name>
    <dbReference type="NCBI Taxonomy" id="86180"/>
    <lineage>
        <taxon>Bacteria</taxon>
        <taxon>Pseudomonadati</taxon>
        <taxon>Pseudomonadota</taxon>
        <taxon>Betaproteobacteria</taxon>
        <taxon>Burkholderiales</taxon>
        <taxon>Comamonadaceae</taxon>
        <taxon>Malikia</taxon>
    </lineage>
</organism>
<keyword evidence="3" id="KW-1185">Reference proteome</keyword>
<feature type="chain" id="PRO_5015771200" evidence="1">
    <location>
        <begin position="37"/>
        <end position="229"/>
    </location>
</feature>
<dbReference type="EMBL" id="PVLR01000006">
    <property type="protein sequence ID" value="PRD70260.1"/>
    <property type="molecule type" value="Genomic_DNA"/>
</dbReference>
<feature type="signal peptide" evidence="1">
    <location>
        <begin position="1"/>
        <end position="36"/>
    </location>
</feature>
<dbReference type="InterPro" id="IPR025500">
    <property type="entry name" value="DUF4390"/>
</dbReference>
<evidence type="ECO:0000313" key="3">
    <source>
        <dbReference type="Proteomes" id="UP000238326"/>
    </source>
</evidence>
<dbReference type="OrthoDB" id="5298153at2"/>
<gene>
    <name evidence="2" type="ORF">C6P61_02075</name>
</gene>
<dbReference type="AlphaFoldDB" id="A0A2S9KIJ5"/>
<dbReference type="RefSeq" id="WP_105728265.1">
    <property type="nucleotide sequence ID" value="NZ_PVLR01000006.1"/>
</dbReference>
<dbReference type="Pfam" id="PF14334">
    <property type="entry name" value="DUF4390"/>
    <property type="match status" value="1"/>
</dbReference>
<evidence type="ECO:0000256" key="1">
    <source>
        <dbReference type="SAM" id="SignalP"/>
    </source>
</evidence>
<sequence length="229" mass="25072">MPCCSSARPVDAPVGRRRAMLALAAVLLLATGPVSAALESPAADPAQLALVRRSEGLFLSARLPLEISPTVEEVLRKGVPLHFLWKADLIQSRWYWLDKTVASVARTVRLAYQPLTRRWRLSYASGTPGAAGLQYGLHQNFDSLADALLSAGHVSNWKLIDAARWSGAGEQRVEFSFALDLTQLPRPFQLGLFNQSSWNISLQKTLDVPDQISNEAEPALPDSRSEDDA</sequence>
<evidence type="ECO:0000313" key="2">
    <source>
        <dbReference type="EMBL" id="PRD70260.1"/>
    </source>
</evidence>
<accession>A0A2S9KIJ5</accession>
<name>A0A2S9KIJ5_9BURK</name>
<protein>
    <submittedName>
        <fullName evidence="2">DUF4390 domain-containing protein</fullName>
    </submittedName>
</protein>
<dbReference type="Proteomes" id="UP000238326">
    <property type="component" value="Unassembled WGS sequence"/>
</dbReference>